<evidence type="ECO:0000256" key="2">
    <source>
        <dbReference type="ARBA" id="ARBA00022448"/>
    </source>
</evidence>
<sequence length="260" mass="27370">MFQYSFHWQRTKPKVLTAMIWTASTGLNHLDANTTGTSLAVGEILVAPLFKRIGHLRIQLIIACVVITAATALMSLVDGPSKLGTAIALTVIAGCCVGVIEAVCLVNIGLVVAPEDIGVAMGFFASIRSITAIIAVSIYVSIYSARLPVYLGREVAKFAEAAGLPASSVAGLMTAFANGTTAALEAVPGMNSTILTAVSRGTLAGYHDTYKVVFLATLAFGALSIIASFFIQEIGHLPNNFINKTLTNTSRRTDADVEKY</sequence>
<organism evidence="7 8">
    <name type="scientific">Sporothrix curviconia</name>
    <dbReference type="NCBI Taxonomy" id="1260050"/>
    <lineage>
        <taxon>Eukaryota</taxon>
        <taxon>Fungi</taxon>
        <taxon>Dikarya</taxon>
        <taxon>Ascomycota</taxon>
        <taxon>Pezizomycotina</taxon>
        <taxon>Sordariomycetes</taxon>
        <taxon>Sordariomycetidae</taxon>
        <taxon>Ophiostomatales</taxon>
        <taxon>Ophiostomataceae</taxon>
        <taxon>Sporothrix</taxon>
    </lineage>
</organism>
<proteinExistence type="predicted"/>
<gene>
    <name evidence="7" type="ORF">SCUCBS95973_007793</name>
</gene>
<dbReference type="EMBL" id="CAWUHB010000056">
    <property type="protein sequence ID" value="CAK7231085.1"/>
    <property type="molecule type" value="Genomic_DNA"/>
</dbReference>
<evidence type="ECO:0000256" key="5">
    <source>
        <dbReference type="ARBA" id="ARBA00023136"/>
    </source>
</evidence>
<reference evidence="7 8" key="1">
    <citation type="submission" date="2024-01" db="EMBL/GenBank/DDBJ databases">
        <authorList>
            <person name="Allen C."/>
            <person name="Tagirdzhanova G."/>
        </authorList>
    </citation>
    <scope>NUCLEOTIDE SEQUENCE [LARGE SCALE GENOMIC DNA]</scope>
</reference>
<dbReference type="Proteomes" id="UP001642405">
    <property type="component" value="Unassembled WGS sequence"/>
</dbReference>
<feature type="transmembrane region" description="Helical" evidence="6">
    <location>
        <begin position="58"/>
        <end position="77"/>
    </location>
</feature>
<dbReference type="PANTHER" id="PTHR23501:SF109">
    <property type="entry name" value="MAJOR FACILITATOR SUPERFAMILY (MFS) PROFILE DOMAIN-CONTAINING PROTEIN-RELATED"/>
    <property type="match status" value="1"/>
</dbReference>
<protein>
    <recommendedName>
        <fullName evidence="9">Major facilitator superfamily (MFS) profile domain-containing protein</fullName>
    </recommendedName>
</protein>
<comment type="caution">
    <text evidence="7">The sequence shown here is derived from an EMBL/GenBank/DDBJ whole genome shotgun (WGS) entry which is preliminary data.</text>
</comment>
<keyword evidence="3 6" id="KW-0812">Transmembrane</keyword>
<evidence type="ECO:0000256" key="6">
    <source>
        <dbReference type="SAM" id="Phobius"/>
    </source>
</evidence>
<comment type="subcellular location">
    <subcellularLocation>
        <location evidence="1">Membrane</location>
        <topology evidence="1">Multi-pass membrane protein</topology>
    </subcellularLocation>
</comment>
<evidence type="ECO:0000256" key="1">
    <source>
        <dbReference type="ARBA" id="ARBA00004141"/>
    </source>
</evidence>
<keyword evidence="8" id="KW-1185">Reference proteome</keyword>
<evidence type="ECO:0008006" key="9">
    <source>
        <dbReference type="Google" id="ProtNLM"/>
    </source>
</evidence>
<evidence type="ECO:0000313" key="8">
    <source>
        <dbReference type="Proteomes" id="UP001642405"/>
    </source>
</evidence>
<dbReference type="PANTHER" id="PTHR23501">
    <property type="entry name" value="MAJOR FACILITATOR SUPERFAMILY"/>
    <property type="match status" value="1"/>
</dbReference>
<feature type="transmembrane region" description="Helical" evidence="6">
    <location>
        <begin position="119"/>
        <end position="142"/>
    </location>
</feature>
<dbReference type="Pfam" id="PF06609">
    <property type="entry name" value="TRI12"/>
    <property type="match status" value="1"/>
</dbReference>
<evidence type="ECO:0000256" key="4">
    <source>
        <dbReference type="ARBA" id="ARBA00022989"/>
    </source>
</evidence>
<dbReference type="SUPFAM" id="SSF103473">
    <property type="entry name" value="MFS general substrate transporter"/>
    <property type="match status" value="1"/>
</dbReference>
<keyword evidence="5 6" id="KW-0472">Membrane</keyword>
<name>A0ABP0CGA0_9PEZI</name>
<feature type="transmembrane region" description="Helical" evidence="6">
    <location>
        <begin position="212"/>
        <end position="231"/>
    </location>
</feature>
<dbReference type="Gene3D" id="1.20.1250.20">
    <property type="entry name" value="MFS general substrate transporter like domains"/>
    <property type="match status" value="1"/>
</dbReference>
<dbReference type="InterPro" id="IPR010573">
    <property type="entry name" value="MFS_Str1/Tri12-like"/>
</dbReference>
<accession>A0ABP0CGA0</accession>
<keyword evidence="4 6" id="KW-1133">Transmembrane helix</keyword>
<dbReference type="InterPro" id="IPR036259">
    <property type="entry name" value="MFS_trans_sf"/>
</dbReference>
<feature type="transmembrane region" description="Helical" evidence="6">
    <location>
        <begin position="83"/>
        <end position="112"/>
    </location>
</feature>
<evidence type="ECO:0000313" key="7">
    <source>
        <dbReference type="EMBL" id="CAK7231085.1"/>
    </source>
</evidence>
<keyword evidence="2" id="KW-0813">Transport</keyword>
<evidence type="ECO:0000256" key="3">
    <source>
        <dbReference type="ARBA" id="ARBA00022692"/>
    </source>
</evidence>